<accession>A0A0K2ZPS2</accession>
<evidence type="ECO:0000313" key="1">
    <source>
        <dbReference type="EMBL" id="CTP85370.1"/>
    </source>
</evidence>
<dbReference type="AlphaFoldDB" id="A0A0K2ZPS2"/>
<protein>
    <submittedName>
        <fullName evidence="1">Uncharacterized protein</fullName>
    </submittedName>
</protein>
<name>A0A0K2ZPS2_9XANT</name>
<dbReference type="RefSeq" id="WP_053840160.1">
    <property type="nucleotide sequence ID" value="NZ_CP076250.1"/>
</dbReference>
<sequence length="63" mass="6625">MLHHAIEQQTLAHSQPLKMLADFGRFDMDSSSNLINMPNDKTLAHGLGVSPHSGGLSGITAAG</sequence>
<organism evidence="1 2">
    <name type="scientific">Xanthomonas graminis pv. poae</name>
    <dbReference type="NCBI Taxonomy" id="227946"/>
    <lineage>
        <taxon>Bacteria</taxon>
        <taxon>Pseudomonadati</taxon>
        <taxon>Pseudomonadota</taxon>
        <taxon>Gammaproteobacteria</taxon>
        <taxon>Lysobacterales</taxon>
        <taxon>Lysobacteraceae</taxon>
        <taxon>Xanthomonas</taxon>
        <taxon>Xanthomonas translucens group</taxon>
        <taxon>Xanthomonas graminis</taxon>
    </lineage>
</organism>
<dbReference type="Proteomes" id="UP000041247">
    <property type="component" value="Unassembled WGS sequence"/>
</dbReference>
<reference evidence="1 2" key="1">
    <citation type="submission" date="2015-07" db="EMBL/GenBank/DDBJ databases">
        <authorList>
            <person name="Noorani M."/>
        </authorList>
    </citation>
    <scope>NUCLEOTIDE SEQUENCE [LARGE SCALE GENOMIC DNA]</scope>
    <source>
        <strain evidence="1">LMG728</strain>
    </source>
</reference>
<dbReference type="EMBL" id="CXOK01000024">
    <property type="protein sequence ID" value="CTP85370.1"/>
    <property type="molecule type" value="Genomic_DNA"/>
</dbReference>
<proteinExistence type="predicted"/>
<evidence type="ECO:0000313" key="2">
    <source>
        <dbReference type="Proteomes" id="UP000041247"/>
    </source>
</evidence>
<gene>
    <name evidence="1" type="ORF">XTPLMG728_0858</name>
</gene>